<dbReference type="WBParaSite" id="SPAL_0000705600.1">
    <property type="protein sequence ID" value="SPAL_0000705600.1"/>
    <property type="gene ID" value="SPAL_0000705600"/>
</dbReference>
<dbReference type="Proteomes" id="UP000046392">
    <property type="component" value="Unplaced"/>
</dbReference>
<feature type="compositionally biased region" description="Pro residues" evidence="1">
    <location>
        <begin position="78"/>
        <end position="88"/>
    </location>
</feature>
<name>A0A0N5BMB5_STREA</name>
<organism evidence="2 3">
    <name type="scientific">Strongyloides papillosus</name>
    <name type="common">Intestinal threadworm</name>
    <dbReference type="NCBI Taxonomy" id="174720"/>
    <lineage>
        <taxon>Eukaryota</taxon>
        <taxon>Metazoa</taxon>
        <taxon>Ecdysozoa</taxon>
        <taxon>Nematoda</taxon>
        <taxon>Chromadorea</taxon>
        <taxon>Rhabditida</taxon>
        <taxon>Tylenchina</taxon>
        <taxon>Panagrolaimomorpha</taxon>
        <taxon>Strongyloidoidea</taxon>
        <taxon>Strongyloididae</taxon>
        <taxon>Strongyloides</taxon>
    </lineage>
</organism>
<feature type="region of interest" description="Disordered" evidence="1">
    <location>
        <begin position="56"/>
        <end position="117"/>
    </location>
</feature>
<accession>A0A0N5BMB5</accession>
<reference evidence="3" key="1">
    <citation type="submission" date="2017-02" db="UniProtKB">
        <authorList>
            <consortium name="WormBaseParasite"/>
        </authorList>
    </citation>
    <scope>IDENTIFICATION</scope>
</reference>
<dbReference type="AlphaFoldDB" id="A0A0N5BMB5"/>
<protein>
    <submittedName>
        <fullName evidence="3">SCY domain-containing protein</fullName>
    </submittedName>
</protein>
<evidence type="ECO:0000256" key="1">
    <source>
        <dbReference type="SAM" id="MobiDB-lite"/>
    </source>
</evidence>
<keyword evidence="2" id="KW-1185">Reference proteome</keyword>
<evidence type="ECO:0000313" key="3">
    <source>
        <dbReference type="WBParaSite" id="SPAL_0000705600.1"/>
    </source>
</evidence>
<feature type="compositionally biased region" description="Low complexity" evidence="1">
    <location>
        <begin position="89"/>
        <end position="100"/>
    </location>
</feature>
<sequence length="117" mass="13857">MSLKETHRRHSIRKNRHPTYVITEVIKKGERGYMCNRQFFRTLQGANDCLMKLNKKHKRLVRSRPAPTIPPRSHSHRTPPPYQKPPPYRSRIPLKPLRSLSPPPIPPRPANRLQKKY</sequence>
<proteinExistence type="predicted"/>
<evidence type="ECO:0000313" key="2">
    <source>
        <dbReference type="Proteomes" id="UP000046392"/>
    </source>
</evidence>